<evidence type="ECO:0000256" key="1">
    <source>
        <dbReference type="ARBA" id="ARBA00001954"/>
    </source>
</evidence>
<dbReference type="Pfam" id="PF02668">
    <property type="entry name" value="TauD"/>
    <property type="match status" value="1"/>
</dbReference>
<gene>
    <name evidence="5" type="ORF">QX233_21905</name>
</gene>
<dbReference type="RefSeq" id="WP_214587372.1">
    <property type="nucleotide sequence ID" value="NZ_JAUHGV010000054.1"/>
</dbReference>
<evidence type="ECO:0000256" key="2">
    <source>
        <dbReference type="ARBA" id="ARBA00023002"/>
    </source>
</evidence>
<evidence type="ECO:0000256" key="3">
    <source>
        <dbReference type="ARBA" id="ARBA00023194"/>
    </source>
</evidence>
<dbReference type="GO" id="GO:0017000">
    <property type="term" value="P:antibiotic biosynthetic process"/>
    <property type="evidence" value="ECO:0007669"/>
    <property type="project" value="UniProtKB-KW"/>
</dbReference>
<organism evidence="5 6">
    <name type="scientific">Chryseobacterium gambrini</name>
    <dbReference type="NCBI Taxonomy" id="373672"/>
    <lineage>
        <taxon>Bacteria</taxon>
        <taxon>Pseudomonadati</taxon>
        <taxon>Bacteroidota</taxon>
        <taxon>Flavobacteriia</taxon>
        <taxon>Flavobacteriales</taxon>
        <taxon>Weeksellaceae</taxon>
        <taxon>Chryseobacterium group</taxon>
        <taxon>Chryseobacterium</taxon>
    </lineage>
</organism>
<dbReference type="InterPro" id="IPR042098">
    <property type="entry name" value="TauD-like_sf"/>
</dbReference>
<protein>
    <submittedName>
        <fullName evidence="5">TauD/TfdA family dioxygenase</fullName>
    </submittedName>
</protein>
<dbReference type="AlphaFoldDB" id="A0AAJ1VL54"/>
<dbReference type="PANTHER" id="PTHR10696">
    <property type="entry name" value="GAMMA-BUTYROBETAINE HYDROXYLASE-RELATED"/>
    <property type="match status" value="1"/>
</dbReference>
<comment type="caution">
    <text evidence="5">The sequence shown here is derived from an EMBL/GenBank/DDBJ whole genome shotgun (WGS) entry which is preliminary data.</text>
</comment>
<dbReference type="PANTHER" id="PTHR10696:SF56">
    <property type="entry name" value="TAUD_TFDA-LIKE DOMAIN-CONTAINING PROTEIN"/>
    <property type="match status" value="1"/>
</dbReference>
<dbReference type="InterPro" id="IPR050411">
    <property type="entry name" value="AlphaKG_dependent_hydroxylases"/>
</dbReference>
<dbReference type="EMBL" id="JAUHGV010000054">
    <property type="protein sequence ID" value="MDN4015110.1"/>
    <property type="molecule type" value="Genomic_DNA"/>
</dbReference>
<dbReference type="Gene3D" id="3.60.130.10">
    <property type="entry name" value="Clavaminate synthase-like"/>
    <property type="match status" value="1"/>
</dbReference>
<sequence>MDRLSKLKNQNNTPVSSDDNILKDFINEEKYPFVVQASDSNINLKDWLKENSEYFDKHLLEYGAILCRGFNIDTAEKFQDLVSVFEKPALEYKFRSSPRYSIMNNVYVSTTYPNSYSINMHSEHSYAPSPPDKIIFCCIQPASLKGETPIADNRRVLGNISEEIKNKFMEKGILYKRRMNGLLGLPWQEVFQTTDKNEVERECEKNGISYNWLDEDDLVVTWKKKAIIEHPVSKELIWFNHGMFFNRYSYDEILLSAIDSDDELPNNTYFGDGQEFTKEEYTELYEAYKKGTVYFPWEKGDVLFLDNYLSSHGRNSYEGERKIIVSMC</sequence>
<keyword evidence="3" id="KW-0045">Antibiotic biosynthesis</keyword>
<dbReference type="SUPFAM" id="SSF51197">
    <property type="entry name" value="Clavaminate synthase-like"/>
    <property type="match status" value="1"/>
</dbReference>
<feature type="domain" description="TauD/TfdA-like" evidence="4">
    <location>
        <begin position="36"/>
        <end position="324"/>
    </location>
</feature>
<keyword evidence="2" id="KW-0560">Oxidoreductase</keyword>
<accession>A0AAJ1VL54</accession>
<evidence type="ECO:0000313" key="6">
    <source>
        <dbReference type="Proteomes" id="UP001225933"/>
    </source>
</evidence>
<keyword evidence="5" id="KW-0223">Dioxygenase</keyword>
<evidence type="ECO:0000313" key="5">
    <source>
        <dbReference type="EMBL" id="MDN4015110.1"/>
    </source>
</evidence>
<dbReference type="InterPro" id="IPR003819">
    <property type="entry name" value="TauD/TfdA-like"/>
</dbReference>
<evidence type="ECO:0000259" key="4">
    <source>
        <dbReference type="Pfam" id="PF02668"/>
    </source>
</evidence>
<dbReference type="GO" id="GO:0016706">
    <property type="term" value="F:2-oxoglutarate-dependent dioxygenase activity"/>
    <property type="evidence" value="ECO:0007669"/>
    <property type="project" value="UniProtKB-ARBA"/>
</dbReference>
<proteinExistence type="predicted"/>
<dbReference type="Proteomes" id="UP001225933">
    <property type="component" value="Unassembled WGS sequence"/>
</dbReference>
<reference evidence="5" key="1">
    <citation type="submission" date="2023-06" db="EMBL/GenBank/DDBJ databases">
        <title>Two Chryseobacterium gambrini strains from China.</title>
        <authorList>
            <person name="Zeng J."/>
            <person name="Wu Y."/>
        </authorList>
    </citation>
    <scope>NUCLEOTIDE SEQUENCE</scope>
    <source>
        <strain evidence="5">SQ219</strain>
    </source>
</reference>
<name>A0AAJ1VL54_9FLAO</name>
<comment type="cofactor">
    <cofactor evidence="1">
        <name>Fe(2+)</name>
        <dbReference type="ChEBI" id="CHEBI:29033"/>
    </cofactor>
</comment>